<dbReference type="AlphaFoldDB" id="A0A1M5UT44"/>
<dbReference type="Proteomes" id="UP000183995">
    <property type="component" value="Unassembled WGS sequence"/>
</dbReference>
<evidence type="ECO:0000256" key="7">
    <source>
        <dbReference type="PIRNR" id="PIRNR000077"/>
    </source>
</evidence>
<reference evidence="11 12" key="1">
    <citation type="submission" date="2016-11" db="EMBL/GenBank/DDBJ databases">
        <authorList>
            <person name="Jaros S."/>
            <person name="Januszkiewicz K."/>
            <person name="Wedrychowicz H."/>
        </authorList>
    </citation>
    <scope>NUCLEOTIDE SEQUENCE [LARGE SCALE GENOMIC DNA]</scope>
    <source>
        <strain evidence="11 12">DSM 10068</strain>
    </source>
</reference>
<proteinExistence type="inferred from homology"/>
<name>A0A1M5UT44_9FIRM</name>
<evidence type="ECO:0000256" key="9">
    <source>
        <dbReference type="PIRSR" id="PIRSR000077-4"/>
    </source>
</evidence>
<dbReference type="PROSITE" id="PS00194">
    <property type="entry name" value="THIOREDOXIN_1"/>
    <property type="match status" value="1"/>
</dbReference>
<dbReference type="InterPro" id="IPR005746">
    <property type="entry name" value="Thioredoxin"/>
</dbReference>
<dbReference type="OrthoDB" id="9790390at2"/>
<accession>A0A1M5UT44</accession>
<dbReference type="InterPro" id="IPR013766">
    <property type="entry name" value="Thioredoxin_domain"/>
</dbReference>
<keyword evidence="5 9" id="KW-1015">Disulfide bond</keyword>
<gene>
    <name evidence="11" type="ORF">SAMN02745823_00669</name>
</gene>
<evidence type="ECO:0000256" key="6">
    <source>
        <dbReference type="ARBA" id="ARBA00023284"/>
    </source>
</evidence>
<dbReference type="PIRSF" id="PIRSF000077">
    <property type="entry name" value="Thioredoxin"/>
    <property type="match status" value="1"/>
</dbReference>
<evidence type="ECO:0000256" key="5">
    <source>
        <dbReference type="ARBA" id="ARBA00023157"/>
    </source>
</evidence>
<feature type="disulfide bond" description="Redox-active" evidence="9">
    <location>
        <begin position="30"/>
        <end position="33"/>
    </location>
</feature>
<dbReference type="CDD" id="cd02947">
    <property type="entry name" value="TRX_family"/>
    <property type="match status" value="1"/>
</dbReference>
<dbReference type="GO" id="GO:0005737">
    <property type="term" value="C:cytoplasm"/>
    <property type="evidence" value="ECO:0007669"/>
    <property type="project" value="TreeGrafter"/>
</dbReference>
<feature type="site" description="Contributes to redox potential value" evidence="8">
    <location>
        <position position="31"/>
    </location>
</feature>
<keyword evidence="12" id="KW-1185">Reference proteome</keyword>
<protein>
    <recommendedName>
        <fullName evidence="2 7">Thioredoxin</fullName>
    </recommendedName>
</protein>
<evidence type="ECO:0000313" key="12">
    <source>
        <dbReference type="Proteomes" id="UP000183995"/>
    </source>
</evidence>
<dbReference type="SUPFAM" id="SSF52833">
    <property type="entry name" value="Thioredoxin-like"/>
    <property type="match status" value="1"/>
</dbReference>
<dbReference type="STRING" id="1123282.SAMN02745823_00669"/>
<keyword evidence="4" id="KW-0249">Electron transport</keyword>
<dbReference type="EMBL" id="FQXV01000001">
    <property type="protein sequence ID" value="SHH66217.1"/>
    <property type="molecule type" value="Genomic_DNA"/>
</dbReference>
<evidence type="ECO:0000256" key="3">
    <source>
        <dbReference type="ARBA" id="ARBA00022448"/>
    </source>
</evidence>
<dbReference type="Pfam" id="PF00085">
    <property type="entry name" value="Thioredoxin"/>
    <property type="match status" value="1"/>
</dbReference>
<comment type="similarity">
    <text evidence="1 7">Belongs to the thioredoxin family.</text>
</comment>
<dbReference type="PANTHER" id="PTHR45663:SF11">
    <property type="entry name" value="GEO12009P1"/>
    <property type="match status" value="1"/>
</dbReference>
<evidence type="ECO:0000256" key="8">
    <source>
        <dbReference type="PIRSR" id="PIRSR000077-1"/>
    </source>
</evidence>
<organism evidence="11 12">
    <name type="scientific">Sporobacter termitidis DSM 10068</name>
    <dbReference type="NCBI Taxonomy" id="1123282"/>
    <lineage>
        <taxon>Bacteria</taxon>
        <taxon>Bacillati</taxon>
        <taxon>Bacillota</taxon>
        <taxon>Clostridia</taxon>
        <taxon>Eubacteriales</taxon>
        <taxon>Oscillospiraceae</taxon>
        <taxon>Sporobacter</taxon>
    </lineage>
</organism>
<feature type="site" description="Deprotonates C-terminal active site Cys" evidence="8">
    <location>
        <position position="24"/>
    </location>
</feature>
<evidence type="ECO:0000256" key="4">
    <source>
        <dbReference type="ARBA" id="ARBA00022982"/>
    </source>
</evidence>
<dbReference type="RefSeq" id="WP_073076190.1">
    <property type="nucleotide sequence ID" value="NZ_FQXV01000001.1"/>
</dbReference>
<sequence length="109" mass="11732">MAVKVTADNFQSALAAGGVPVLVDFYSEGCVPCRRMSPVLAELEEEYDGRVKLIKVNVAAGTALTDKYEILAAPTLVFFMNGQERARLSGVNGKGVLRGIIDKILEESK</sequence>
<dbReference type="InterPro" id="IPR036249">
    <property type="entry name" value="Thioredoxin-like_sf"/>
</dbReference>
<dbReference type="PROSITE" id="PS51352">
    <property type="entry name" value="THIOREDOXIN_2"/>
    <property type="match status" value="1"/>
</dbReference>
<evidence type="ECO:0000256" key="1">
    <source>
        <dbReference type="ARBA" id="ARBA00008987"/>
    </source>
</evidence>
<feature type="site" description="Contributes to redox potential value" evidence="8">
    <location>
        <position position="32"/>
    </location>
</feature>
<evidence type="ECO:0000256" key="2">
    <source>
        <dbReference type="ARBA" id="ARBA00020570"/>
    </source>
</evidence>
<dbReference type="InterPro" id="IPR017937">
    <property type="entry name" value="Thioredoxin_CS"/>
</dbReference>
<evidence type="ECO:0000313" key="11">
    <source>
        <dbReference type="EMBL" id="SHH66217.1"/>
    </source>
</evidence>
<keyword evidence="6 9" id="KW-0676">Redox-active center</keyword>
<dbReference type="GO" id="GO:0015035">
    <property type="term" value="F:protein-disulfide reductase activity"/>
    <property type="evidence" value="ECO:0007669"/>
    <property type="project" value="InterPro"/>
</dbReference>
<dbReference type="PANTHER" id="PTHR45663">
    <property type="entry name" value="GEO12009P1"/>
    <property type="match status" value="1"/>
</dbReference>
<feature type="active site" description="Nucleophile" evidence="8">
    <location>
        <position position="33"/>
    </location>
</feature>
<evidence type="ECO:0000259" key="10">
    <source>
        <dbReference type="PROSITE" id="PS51352"/>
    </source>
</evidence>
<feature type="active site" description="Nucleophile" evidence="8">
    <location>
        <position position="30"/>
    </location>
</feature>
<dbReference type="Gene3D" id="3.40.30.10">
    <property type="entry name" value="Glutaredoxin"/>
    <property type="match status" value="1"/>
</dbReference>
<feature type="domain" description="Thioredoxin" evidence="10">
    <location>
        <begin position="1"/>
        <end position="106"/>
    </location>
</feature>
<keyword evidence="3" id="KW-0813">Transport</keyword>